<evidence type="ECO:0000313" key="3">
    <source>
        <dbReference type="Proteomes" id="UP001196413"/>
    </source>
</evidence>
<dbReference type="InterPro" id="IPR013087">
    <property type="entry name" value="Znf_C2H2_type"/>
</dbReference>
<dbReference type="AlphaFoldDB" id="A0AAD5QV84"/>
<protein>
    <recommendedName>
        <fullName evidence="1">C2H2-type domain-containing protein</fullName>
    </recommendedName>
</protein>
<proteinExistence type="predicted"/>
<evidence type="ECO:0000259" key="1">
    <source>
        <dbReference type="PROSITE" id="PS00028"/>
    </source>
</evidence>
<reference evidence="2" key="1">
    <citation type="submission" date="2021-06" db="EMBL/GenBank/DDBJ databases">
        <title>Parelaphostrongylus tenuis whole genome reference sequence.</title>
        <authorList>
            <person name="Garwood T.J."/>
            <person name="Larsen P.A."/>
            <person name="Fountain-Jones N.M."/>
            <person name="Garbe J.R."/>
            <person name="Macchietto M.G."/>
            <person name="Kania S.A."/>
            <person name="Gerhold R.W."/>
            <person name="Richards J.E."/>
            <person name="Wolf T.M."/>
        </authorList>
    </citation>
    <scope>NUCLEOTIDE SEQUENCE</scope>
    <source>
        <strain evidence="2">MNPRO001-30</strain>
        <tissue evidence="2">Meninges</tissue>
    </source>
</reference>
<sequence length="270" mass="30765">MATKKSIHSRYQRLITQHGRCHMTTLRGFPCGSSGCHERLSTLERLCEHMFQVHGAPTDIKRKVFKNEAEFDEFLRELESRGGNFRLIRGKKTIQEGIAHYFRCNRTSSIAKDKAMRIADDTNVGSSERHHLAYEAVEDISEPVDSFGKKRSKRPRIRTEELCTAFLRKANLKMGLLGECYRFCMPGTALERRIMAVTPREAQNVAYSVQRGLDTVERRKHLEPTEEITEECAEGGQGVDFSTEGREEGNDLTELESAALEDMNVIAESY</sequence>
<dbReference type="EMBL" id="JAHQIW010004542">
    <property type="protein sequence ID" value="KAJ1362814.1"/>
    <property type="molecule type" value="Genomic_DNA"/>
</dbReference>
<dbReference type="InterPro" id="IPR052797">
    <property type="entry name" value="RegFact_GeneExpr_CellDeath"/>
</dbReference>
<feature type="domain" description="C2H2-type" evidence="1">
    <location>
        <begin position="31"/>
        <end position="54"/>
    </location>
</feature>
<dbReference type="PANTHER" id="PTHR33936:SF15">
    <property type="entry name" value="C2H2-TYPE DOMAIN-CONTAINING PROTEIN"/>
    <property type="match status" value="1"/>
</dbReference>
<organism evidence="2 3">
    <name type="scientific">Parelaphostrongylus tenuis</name>
    <name type="common">Meningeal worm</name>
    <dbReference type="NCBI Taxonomy" id="148309"/>
    <lineage>
        <taxon>Eukaryota</taxon>
        <taxon>Metazoa</taxon>
        <taxon>Ecdysozoa</taxon>
        <taxon>Nematoda</taxon>
        <taxon>Chromadorea</taxon>
        <taxon>Rhabditida</taxon>
        <taxon>Rhabditina</taxon>
        <taxon>Rhabditomorpha</taxon>
        <taxon>Strongyloidea</taxon>
        <taxon>Metastrongylidae</taxon>
        <taxon>Parelaphostrongylus</taxon>
    </lineage>
</organism>
<dbReference type="PANTHER" id="PTHR33936">
    <property type="entry name" value="PROTEIN CBG17840"/>
    <property type="match status" value="1"/>
</dbReference>
<name>A0AAD5QV84_PARTN</name>
<evidence type="ECO:0000313" key="2">
    <source>
        <dbReference type="EMBL" id="KAJ1362814.1"/>
    </source>
</evidence>
<dbReference type="PROSITE" id="PS00028">
    <property type="entry name" value="ZINC_FINGER_C2H2_1"/>
    <property type="match status" value="1"/>
</dbReference>
<dbReference type="Proteomes" id="UP001196413">
    <property type="component" value="Unassembled WGS sequence"/>
</dbReference>
<gene>
    <name evidence="2" type="ORF">KIN20_022499</name>
</gene>
<comment type="caution">
    <text evidence="2">The sequence shown here is derived from an EMBL/GenBank/DDBJ whole genome shotgun (WGS) entry which is preliminary data.</text>
</comment>
<keyword evidence="3" id="KW-1185">Reference proteome</keyword>
<accession>A0AAD5QV84</accession>